<keyword evidence="2" id="KW-0238">DNA-binding</keyword>
<dbReference type="EMBL" id="MFGB01000020">
    <property type="protein sequence ID" value="OGF25840.1"/>
    <property type="molecule type" value="Genomic_DNA"/>
</dbReference>
<dbReference type="CDD" id="cd13831">
    <property type="entry name" value="HU"/>
    <property type="match status" value="1"/>
</dbReference>
<dbReference type="GO" id="GO:0030527">
    <property type="term" value="F:structural constituent of chromatin"/>
    <property type="evidence" value="ECO:0007669"/>
    <property type="project" value="InterPro"/>
</dbReference>
<dbReference type="AlphaFoldDB" id="A0A1F5SGL6"/>
<evidence type="ECO:0000313" key="5">
    <source>
        <dbReference type="Proteomes" id="UP000178367"/>
    </source>
</evidence>
<dbReference type="PRINTS" id="PR01727">
    <property type="entry name" value="DNABINDINGHU"/>
</dbReference>
<proteinExistence type="inferred from homology"/>
<dbReference type="SMART" id="SM00411">
    <property type="entry name" value="BHL"/>
    <property type="match status" value="1"/>
</dbReference>
<keyword evidence="1" id="KW-0226">DNA condensation</keyword>
<gene>
    <name evidence="4" type="ORF">A2227_01330</name>
</gene>
<evidence type="ECO:0000256" key="2">
    <source>
        <dbReference type="ARBA" id="ARBA00023125"/>
    </source>
</evidence>
<sequence length="94" mass="10249">MNKASLIERLASDAAVSKKDAEKMLESLVSIVIGELKEGREVTITGFGTFLSRTRHARGGVNPQKPSERIQIPEVKVAKFKTGKTLKDALKGKI</sequence>
<accession>A0A1F5SGL6</accession>
<dbReference type="PANTHER" id="PTHR33175">
    <property type="entry name" value="DNA-BINDING PROTEIN HU"/>
    <property type="match status" value="1"/>
</dbReference>
<evidence type="ECO:0000256" key="1">
    <source>
        <dbReference type="ARBA" id="ARBA00023067"/>
    </source>
</evidence>
<protein>
    <recommendedName>
        <fullName evidence="6">DNA-binding protein</fullName>
    </recommendedName>
</protein>
<dbReference type="PANTHER" id="PTHR33175:SF3">
    <property type="entry name" value="DNA-BINDING PROTEIN HU-BETA"/>
    <property type="match status" value="1"/>
</dbReference>
<organism evidence="4 5">
    <name type="scientific">Candidatus Falkowbacteria bacterium RIFOXYA2_FULL_47_19</name>
    <dbReference type="NCBI Taxonomy" id="1797994"/>
    <lineage>
        <taxon>Bacteria</taxon>
        <taxon>Candidatus Falkowiibacteriota</taxon>
    </lineage>
</organism>
<dbReference type="STRING" id="1797994.A2227_01330"/>
<dbReference type="InterPro" id="IPR010992">
    <property type="entry name" value="IHF-like_DNA-bd_dom_sf"/>
</dbReference>
<dbReference type="GO" id="GO:0005829">
    <property type="term" value="C:cytosol"/>
    <property type="evidence" value="ECO:0007669"/>
    <property type="project" value="TreeGrafter"/>
</dbReference>
<dbReference type="Gene3D" id="4.10.520.10">
    <property type="entry name" value="IHF-like DNA-binding proteins"/>
    <property type="match status" value="1"/>
</dbReference>
<dbReference type="SUPFAM" id="SSF47729">
    <property type="entry name" value="IHF-like DNA-binding proteins"/>
    <property type="match status" value="1"/>
</dbReference>
<comment type="similarity">
    <text evidence="3">Belongs to the bacterial histone-like protein family.</text>
</comment>
<reference evidence="4 5" key="1">
    <citation type="journal article" date="2016" name="Nat. Commun.">
        <title>Thousands of microbial genomes shed light on interconnected biogeochemical processes in an aquifer system.</title>
        <authorList>
            <person name="Anantharaman K."/>
            <person name="Brown C.T."/>
            <person name="Hug L.A."/>
            <person name="Sharon I."/>
            <person name="Castelle C.J."/>
            <person name="Probst A.J."/>
            <person name="Thomas B.C."/>
            <person name="Singh A."/>
            <person name="Wilkins M.J."/>
            <person name="Karaoz U."/>
            <person name="Brodie E.L."/>
            <person name="Williams K.H."/>
            <person name="Hubbard S.S."/>
            <person name="Banfield J.F."/>
        </authorList>
    </citation>
    <scope>NUCLEOTIDE SEQUENCE [LARGE SCALE GENOMIC DNA]</scope>
</reference>
<dbReference type="InterPro" id="IPR000119">
    <property type="entry name" value="Hist_DNA-bd"/>
</dbReference>
<dbReference type="GO" id="GO:0030261">
    <property type="term" value="P:chromosome condensation"/>
    <property type="evidence" value="ECO:0007669"/>
    <property type="project" value="UniProtKB-KW"/>
</dbReference>
<dbReference type="Proteomes" id="UP000178367">
    <property type="component" value="Unassembled WGS sequence"/>
</dbReference>
<dbReference type="Pfam" id="PF00216">
    <property type="entry name" value="Bac_DNA_binding"/>
    <property type="match status" value="1"/>
</dbReference>
<evidence type="ECO:0000313" key="4">
    <source>
        <dbReference type="EMBL" id="OGF25840.1"/>
    </source>
</evidence>
<name>A0A1F5SGL6_9BACT</name>
<evidence type="ECO:0000256" key="3">
    <source>
        <dbReference type="RuleBase" id="RU003939"/>
    </source>
</evidence>
<comment type="caution">
    <text evidence="4">The sequence shown here is derived from an EMBL/GenBank/DDBJ whole genome shotgun (WGS) entry which is preliminary data.</text>
</comment>
<dbReference type="GO" id="GO:0003677">
    <property type="term" value="F:DNA binding"/>
    <property type="evidence" value="ECO:0007669"/>
    <property type="project" value="UniProtKB-KW"/>
</dbReference>
<evidence type="ECO:0008006" key="6">
    <source>
        <dbReference type="Google" id="ProtNLM"/>
    </source>
</evidence>